<dbReference type="InterPro" id="IPR032710">
    <property type="entry name" value="NTF2-like_dom_sf"/>
</dbReference>
<evidence type="ECO:0000313" key="2">
    <source>
        <dbReference type="EMBL" id="GAA3711370.1"/>
    </source>
</evidence>
<protein>
    <recommendedName>
        <fullName evidence="1">DUF4440 domain-containing protein</fullName>
    </recommendedName>
</protein>
<dbReference type="Pfam" id="PF14534">
    <property type="entry name" value="DUF4440"/>
    <property type="match status" value="1"/>
</dbReference>
<sequence>MTPPVRSLDDFFPTYLALLEAGDADGLGLLYAERAVLTSSGGPEGTTWSVGRDEIVAGLAAALGDFEVVVEVPSTEPFEIRGDLAGRLGTFESTIRPRAGGPETRLTVQAFEILALSPTDGWQYLSDQSRVLAVTTTPGRPT</sequence>
<accession>A0ABP7DZB3</accession>
<dbReference type="Proteomes" id="UP001500051">
    <property type="component" value="Unassembled WGS sequence"/>
</dbReference>
<dbReference type="InterPro" id="IPR027843">
    <property type="entry name" value="DUF4440"/>
</dbReference>
<evidence type="ECO:0000259" key="1">
    <source>
        <dbReference type="Pfam" id="PF14534"/>
    </source>
</evidence>
<evidence type="ECO:0000313" key="3">
    <source>
        <dbReference type="Proteomes" id="UP001500051"/>
    </source>
</evidence>
<proteinExistence type="predicted"/>
<dbReference type="Gene3D" id="3.10.450.50">
    <property type="match status" value="1"/>
</dbReference>
<organism evidence="2 3">
    <name type="scientific">Microlunatus aurantiacus</name>
    <dbReference type="NCBI Taxonomy" id="446786"/>
    <lineage>
        <taxon>Bacteria</taxon>
        <taxon>Bacillati</taxon>
        <taxon>Actinomycetota</taxon>
        <taxon>Actinomycetes</taxon>
        <taxon>Propionibacteriales</taxon>
        <taxon>Propionibacteriaceae</taxon>
        <taxon>Microlunatus</taxon>
    </lineage>
</organism>
<reference evidence="3" key="1">
    <citation type="journal article" date="2019" name="Int. J. Syst. Evol. Microbiol.">
        <title>The Global Catalogue of Microorganisms (GCM) 10K type strain sequencing project: providing services to taxonomists for standard genome sequencing and annotation.</title>
        <authorList>
            <consortium name="The Broad Institute Genomics Platform"/>
            <consortium name="The Broad Institute Genome Sequencing Center for Infectious Disease"/>
            <person name="Wu L."/>
            <person name="Ma J."/>
        </authorList>
    </citation>
    <scope>NUCLEOTIDE SEQUENCE [LARGE SCALE GENOMIC DNA]</scope>
    <source>
        <strain evidence="3">JCM 16548</strain>
    </source>
</reference>
<dbReference type="SUPFAM" id="SSF54427">
    <property type="entry name" value="NTF2-like"/>
    <property type="match status" value="1"/>
</dbReference>
<gene>
    <name evidence="2" type="ORF">GCM10022204_32680</name>
</gene>
<dbReference type="CDD" id="cd00531">
    <property type="entry name" value="NTF2_like"/>
    <property type="match status" value="1"/>
</dbReference>
<feature type="domain" description="DUF4440" evidence="1">
    <location>
        <begin position="14"/>
        <end position="123"/>
    </location>
</feature>
<comment type="caution">
    <text evidence="2">The sequence shown here is derived from an EMBL/GenBank/DDBJ whole genome shotgun (WGS) entry which is preliminary data.</text>
</comment>
<dbReference type="EMBL" id="BAAAYX010000013">
    <property type="protein sequence ID" value="GAA3711370.1"/>
    <property type="molecule type" value="Genomic_DNA"/>
</dbReference>
<keyword evidence="3" id="KW-1185">Reference proteome</keyword>
<dbReference type="RefSeq" id="WP_344813478.1">
    <property type="nucleotide sequence ID" value="NZ_BAAAYX010000013.1"/>
</dbReference>
<name>A0ABP7DZB3_9ACTN</name>